<protein>
    <submittedName>
        <fullName evidence="1">Uncharacterized protein</fullName>
    </submittedName>
</protein>
<reference evidence="1" key="1">
    <citation type="journal article" date="2020" name="Nature">
        <title>Giant virus diversity and host interactions through global metagenomics.</title>
        <authorList>
            <person name="Schulz F."/>
            <person name="Roux S."/>
            <person name="Paez-Espino D."/>
            <person name="Jungbluth S."/>
            <person name="Walsh D.A."/>
            <person name="Denef V.J."/>
            <person name="McMahon K.D."/>
            <person name="Konstantinidis K.T."/>
            <person name="Eloe-Fadrosh E.A."/>
            <person name="Kyrpides N.C."/>
            <person name="Woyke T."/>
        </authorList>
    </citation>
    <scope>NUCLEOTIDE SEQUENCE</scope>
    <source>
        <strain evidence="1">GVMAG-M-3300027963-41</strain>
    </source>
</reference>
<sequence>MPSPKSPSKALAEALAKDPIYQAMLNGNVKWGNIVAENEKKPKFFAVNKTRNNKPHKAHAIINRNNTMRIGNGNRYGNVAADVKEILDDFKVPDLKLRKGIWENFPVALVPLDDSNGVDRYGVAWHNKNLREWKDTKSKSAKEKANYQHWCEVRLLHSVRQYPKQYKILPARNPSQLFVLEMVFKKK</sequence>
<dbReference type="EMBL" id="MN740534">
    <property type="protein sequence ID" value="QHU31949.1"/>
    <property type="molecule type" value="Genomic_DNA"/>
</dbReference>
<organism evidence="1">
    <name type="scientific">viral metagenome</name>
    <dbReference type="NCBI Taxonomy" id="1070528"/>
    <lineage>
        <taxon>unclassified sequences</taxon>
        <taxon>metagenomes</taxon>
        <taxon>organismal metagenomes</taxon>
    </lineage>
</organism>
<proteinExistence type="predicted"/>
<name>A0A6C0LM03_9ZZZZ</name>
<evidence type="ECO:0000313" key="1">
    <source>
        <dbReference type="EMBL" id="QHU31949.1"/>
    </source>
</evidence>
<accession>A0A6C0LM03</accession>
<dbReference type="AlphaFoldDB" id="A0A6C0LM03"/>